<proteinExistence type="predicted"/>
<dbReference type="RefSeq" id="WP_188966740.1">
    <property type="nucleotide sequence ID" value="NZ_BMKW01000004.1"/>
</dbReference>
<accession>A0A917KH65</accession>
<sequence length="206" mass="22451">MTFSLRGFLRHLTAGTRSDAPGRLGEFLRAQGAYVAQKSVLDYCRVKAGRHEQKLFAEPDFQAALKHCRWQVYFGALADVTALAEAWLRPHAVEREAALAEALARLHDAALASETPPPEEAGTAATFSIRSHLAALQLAPPHRSHEMPLLAEAPLFATLPIHPENRTGESASIRGALRFLIVSTQQEMERRFAAAPLAAALSDHSS</sequence>
<reference evidence="1" key="1">
    <citation type="journal article" date="2014" name="Int. J. Syst. Evol. Microbiol.">
        <title>Complete genome sequence of Corynebacterium casei LMG S-19264T (=DSM 44701T), isolated from a smear-ripened cheese.</title>
        <authorList>
            <consortium name="US DOE Joint Genome Institute (JGI-PGF)"/>
            <person name="Walter F."/>
            <person name="Albersmeier A."/>
            <person name="Kalinowski J."/>
            <person name="Ruckert C."/>
        </authorList>
    </citation>
    <scope>NUCLEOTIDE SEQUENCE</scope>
    <source>
        <strain evidence="1">CGMCC 1.3617</strain>
    </source>
</reference>
<comment type="caution">
    <text evidence="1">The sequence shown here is derived from an EMBL/GenBank/DDBJ whole genome shotgun (WGS) entry which is preliminary data.</text>
</comment>
<reference evidence="1" key="2">
    <citation type="submission" date="2020-09" db="EMBL/GenBank/DDBJ databases">
        <authorList>
            <person name="Sun Q."/>
            <person name="Zhou Y."/>
        </authorList>
    </citation>
    <scope>NUCLEOTIDE SEQUENCE</scope>
    <source>
        <strain evidence="1">CGMCC 1.3617</strain>
    </source>
</reference>
<evidence type="ECO:0000313" key="2">
    <source>
        <dbReference type="Proteomes" id="UP000661507"/>
    </source>
</evidence>
<dbReference type="EMBL" id="BMKW01000004">
    <property type="protein sequence ID" value="GGJ11587.1"/>
    <property type="molecule type" value="Genomic_DNA"/>
</dbReference>
<keyword evidence="2" id="KW-1185">Reference proteome</keyword>
<name>A0A917KH65_9PROT</name>
<dbReference type="AlphaFoldDB" id="A0A917KH65"/>
<organism evidence="1 2">
    <name type="scientific">Neoroseomonas lacus</name>
    <dbReference type="NCBI Taxonomy" id="287609"/>
    <lineage>
        <taxon>Bacteria</taxon>
        <taxon>Pseudomonadati</taxon>
        <taxon>Pseudomonadota</taxon>
        <taxon>Alphaproteobacteria</taxon>
        <taxon>Acetobacterales</taxon>
        <taxon>Acetobacteraceae</taxon>
        <taxon>Neoroseomonas</taxon>
    </lineage>
</organism>
<protein>
    <submittedName>
        <fullName evidence="1">Uncharacterized protein</fullName>
    </submittedName>
</protein>
<evidence type="ECO:0000313" key="1">
    <source>
        <dbReference type="EMBL" id="GGJ11587.1"/>
    </source>
</evidence>
<gene>
    <name evidence="1" type="ORF">GCM10011320_18300</name>
</gene>
<dbReference type="Proteomes" id="UP000661507">
    <property type="component" value="Unassembled WGS sequence"/>
</dbReference>